<feature type="domain" description="Major facilitator superfamily (MFS) profile" evidence="8">
    <location>
        <begin position="12"/>
        <end position="493"/>
    </location>
</feature>
<dbReference type="AlphaFoldDB" id="A0A4R2HED5"/>
<dbReference type="Gene3D" id="1.20.1720.10">
    <property type="entry name" value="Multidrug resistance protein D"/>
    <property type="match status" value="1"/>
</dbReference>
<evidence type="ECO:0000256" key="7">
    <source>
        <dbReference type="SAM" id="Phobius"/>
    </source>
</evidence>
<feature type="transmembrane region" description="Helical" evidence="7">
    <location>
        <begin position="223"/>
        <end position="246"/>
    </location>
</feature>
<feature type="transmembrane region" description="Helical" evidence="7">
    <location>
        <begin position="469"/>
        <end position="489"/>
    </location>
</feature>
<dbReference type="InterPro" id="IPR004638">
    <property type="entry name" value="EmrB-like"/>
</dbReference>
<feature type="transmembrane region" description="Helical" evidence="7">
    <location>
        <begin position="298"/>
        <end position="318"/>
    </location>
</feature>
<keyword evidence="6 7" id="KW-0472">Membrane</keyword>
<feature type="transmembrane region" description="Helical" evidence="7">
    <location>
        <begin position="199"/>
        <end position="217"/>
    </location>
</feature>
<feature type="transmembrane region" description="Helical" evidence="7">
    <location>
        <begin position="360"/>
        <end position="386"/>
    </location>
</feature>
<dbReference type="Proteomes" id="UP000294508">
    <property type="component" value="Unassembled WGS sequence"/>
</dbReference>
<accession>A0A4R2HED5</accession>
<dbReference type="OrthoDB" id="9781469at2"/>
<keyword evidence="2" id="KW-0813">Transport</keyword>
<dbReference type="InterPro" id="IPR020846">
    <property type="entry name" value="MFS_dom"/>
</dbReference>
<evidence type="ECO:0000256" key="1">
    <source>
        <dbReference type="ARBA" id="ARBA00004651"/>
    </source>
</evidence>
<keyword evidence="3" id="KW-1003">Cell membrane</keyword>
<evidence type="ECO:0000256" key="4">
    <source>
        <dbReference type="ARBA" id="ARBA00022692"/>
    </source>
</evidence>
<feature type="transmembrane region" description="Helical" evidence="7">
    <location>
        <begin position="12"/>
        <end position="30"/>
    </location>
</feature>
<keyword evidence="4 7" id="KW-0812">Transmembrane</keyword>
<name>A0A4R2HED5_9ACTN</name>
<evidence type="ECO:0000256" key="6">
    <source>
        <dbReference type="ARBA" id="ARBA00023136"/>
    </source>
</evidence>
<feature type="transmembrane region" description="Helical" evidence="7">
    <location>
        <begin position="330"/>
        <end position="348"/>
    </location>
</feature>
<feature type="transmembrane region" description="Helical" evidence="7">
    <location>
        <begin position="267"/>
        <end position="286"/>
    </location>
</feature>
<dbReference type="PANTHER" id="PTHR42718">
    <property type="entry name" value="MAJOR FACILITATOR SUPERFAMILY MULTIDRUG TRANSPORTER MFSC"/>
    <property type="match status" value="1"/>
</dbReference>
<gene>
    <name evidence="9" type="ORF">EV652_107256</name>
</gene>
<dbReference type="PROSITE" id="PS50850">
    <property type="entry name" value="MFS"/>
    <property type="match status" value="1"/>
</dbReference>
<evidence type="ECO:0000313" key="10">
    <source>
        <dbReference type="Proteomes" id="UP000294508"/>
    </source>
</evidence>
<proteinExistence type="predicted"/>
<dbReference type="GO" id="GO:0022857">
    <property type="term" value="F:transmembrane transporter activity"/>
    <property type="evidence" value="ECO:0007669"/>
    <property type="project" value="InterPro"/>
</dbReference>
<dbReference type="GO" id="GO:0005886">
    <property type="term" value="C:plasma membrane"/>
    <property type="evidence" value="ECO:0007669"/>
    <property type="project" value="UniProtKB-SubCell"/>
</dbReference>
<dbReference type="EMBL" id="SLWN01000007">
    <property type="protein sequence ID" value="TCO26364.1"/>
    <property type="molecule type" value="Genomic_DNA"/>
</dbReference>
<dbReference type="PANTHER" id="PTHR42718:SF42">
    <property type="entry name" value="EXPORT PROTEIN"/>
    <property type="match status" value="1"/>
</dbReference>
<protein>
    <submittedName>
        <fullName evidence="9">EmrB/QacA subfamily drug resistance transporter</fullName>
    </submittedName>
</protein>
<evidence type="ECO:0000256" key="2">
    <source>
        <dbReference type="ARBA" id="ARBA00022448"/>
    </source>
</evidence>
<dbReference type="Pfam" id="PF07690">
    <property type="entry name" value="MFS_1"/>
    <property type="match status" value="1"/>
</dbReference>
<sequence>MDVGLDPRRWWALGAMSVSLLVVGLDLTALNVALPTLATELGASTSQLQWFANAYTLVLAALLLPAGLLGDRFGQKRLLLGALLMFGAASAACAVSSSPEQLIASRAALGVGAAFLIPLSMSLLNVLFAPGERARAMTIWVMANSLGIPLGPVLGGWLLDNYRWGSIFLINLPLVAVGLVAVALLIPATRGHRSGRIDVLGILLSGAGLVALTYGFVAAGERGWGSSVTLACIAGGVVLLAAFGAWQARVTDPLVELALFRSPRFTWGTVLATLASFALMGLLFVLPQLFQAVQGADALSTGLRLLPIIGGLLIGAKVAERLVVAVGTRVTVATGFVLMLGGLVLGALSDVGDGYGYAAIWVSLVGLSIGFTLPPVMDLAIGALTVERSGSGSALIQALRQVGGTIGVAILGTVLNSAYRDQLDVSGLPAEAAHSARDSASGAVAVAAQAKLPALAESARNAFVHGMNATLWTCCAVAALGLVLALAFLPRRSVSVESDSEEVVTIGS</sequence>
<dbReference type="InterPro" id="IPR011701">
    <property type="entry name" value="MFS"/>
</dbReference>
<evidence type="ECO:0000256" key="3">
    <source>
        <dbReference type="ARBA" id="ARBA00022475"/>
    </source>
</evidence>
<evidence type="ECO:0000259" key="8">
    <source>
        <dbReference type="PROSITE" id="PS50850"/>
    </source>
</evidence>
<keyword evidence="5 7" id="KW-1133">Transmembrane helix</keyword>
<comment type="caution">
    <text evidence="9">The sequence shown here is derived from an EMBL/GenBank/DDBJ whole genome shotgun (WGS) entry which is preliminary data.</text>
</comment>
<dbReference type="RefSeq" id="WP_132211008.1">
    <property type="nucleotide sequence ID" value="NZ_SLWN01000007.1"/>
</dbReference>
<evidence type="ECO:0000313" key="9">
    <source>
        <dbReference type="EMBL" id="TCO26364.1"/>
    </source>
</evidence>
<reference evidence="9 10" key="1">
    <citation type="journal article" date="2015" name="Stand. Genomic Sci.">
        <title>Genomic Encyclopedia of Bacterial and Archaeal Type Strains, Phase III: the genomes of soil and plant-associated and newly described type strains.</title>
        <authorList>
            <person name="Whitman W.B."/>
            <person name="Woyke T."/>
            <person name="Klenk H.P."/>
            <person name="Zhou Y."/>
            <person name="Lilburn T.G."/>
            <person name="Beck B.J."/>
            <person name="De Vos P."/>
            <person name="Vandamme P."/>
            <person name="Eisen J.A."/>
            <person name="Garrity G."/>
            <person name="Hugenholtz P."/>
            <person name="Kyrpides N.C."/>
        </authorList>
    </citation>
    <scope>NUCLEOTIDE SEQUENCE [LARGE SCALE GENOMIC DNA]</scope>
    <source>
        <strain evidence="9 10">VKM Ac-2572</strain>
    </source>
</reference>
<feature type="transmembrane region" description="Helical" evidence="7">
    <location>
        <begin position="50"/>
        <end position="69"/>
    </location>
</feature>
<dbReference type="InterPro" id="IPR036259">
    <property type="entry name" value="MFS_trans_sf"/>
</dbReference>
<dbReference type="SUPFAM" id="SSF103473">
    <property type="entry name" value="MFS general substrate transporter"/>
    <property type="match status" value="1"/>
</dbReference>
<feature type="transmembrane region" description="Helical" evidence="7">
    <location>
        <begin position="103"/>
        <end position="127"/>
    </location>
</feature>
<dbReference type="Gene3D" id="1.20.1250.20">
    <property type="entry name" value="MFS general substrate transporter like domains"/>
    <property type="match status" value="1"/>
</dbReference>
<dbReference type="NCBIfam" id="TIGR00711">
    <property type="entry name" value="efflux_EmrB"/>
    <property type="match status" value="1"/>
</dbReference>
<feature type="transmembrane region" description="Helical" evidence="7">
    <location>
        <begin position="139"/>
        <end position="159"/>
    </location>
</feature>
<evidence type="ECO:0000256" key="5">
    <source>
        <dbReference type="ARBA" id="ARBA00022989"/>
    </source>
</evidence>
<keyword evidence="10" id="KW-1185">Reference proteome</keyword>
<feature type="transmembrane region" description="Helical" evidence="7">
    <location>
        <begin position="78"/>
        <end position="97"/>
    </location>
</feature>
<organism evidence="9 10">
    <name type="scientific">Kribbella steppae</name>
    <dbReference type="NCBI Taxonomy" id="2512223"/>
    <lineage>
        <taxon>Bacteria</taxon>
        <taxon>Bacillati</taxon>
        <taxon>Actinomycetota</taxon>
        <taxon>Actinomycetes</taxon>
        <taxon>Propionibacteriales</taxon>
        <taxon>Kribbellaceae</taxon>
        <taxon>Kribbella</taxon>
    </lineage>
</organism>
<feature type="transmembrane region" description="Helical" evidence="7">
    <location>
        <begin position="165"/>
        <end position="187"/>
    </location>
</feature>
<comment type="subcellular location">
    <subcellularLocation>
        <location evidence="1">Cell membrane</location>
        <topology evidence="1">Multi-pass membrane protein</topology>
    </subcellularLocation>
</comment>